<name>A0AB39XWB9_9BRAD</name>
<dbReference type="AlphaFoldDB" id="A0AB39XWB9"/>
<protein>
    <recommendedName>
        <fullName evidence="2">Secreted protein</fullName>
    </recommendedName>
</protein>
<accession>A0AB39XWB9</accession>
<organism evidence="1">
    <name type="scientific">Bradyrhizobium sp. LLZ17</name>
    <dbReference type="NCBI Taxonomy" id="3239388"/>
    <lineage>
        <taxon>Bacteria</taxon>
        <taxon>Pseudomonadati</taxon>
        <taxon>Pseudomonadota</taxon>
        <taxon>Alphaproteobacteria</taxon>
        <taxon>Hyphomicrobiales</taxon>
        <taxon>Nitrobacteraceae</taxon>
        <taxon>Bradyrhizobium</taxon>
    </lineage>
</organism>
<evidence type="ECO:0000313" key="1">
    <source>
        <dbReference type="EMBL" id="XDV61480.1"/>
    </source>
</evidence>
<dbReference type="RefSeq" id="WP_369725973.1">
    <property type="nucleotide sequence ID" value="NZ_CP165734.1"/>
</dbReference>
<evidence type="ECO:0008006" key="2">
    <source>
        <dbReference type="Google" id="ProtNLM"/>
    </source>
</evidence>
<reference evidence="1" key="1">
    <citation type="submission" date="2024-08" db="EMBL/GenBank/DDBJ databases">
        <authorList>
            <person name="Chaddad Z."/>
            <person name="Lamrabet M."/>
            <person name="Bouhnik O."/>
            <person name="Alami S."/>
            <person name="Wipf D."/>
            <person name="Courty P.E."/>
            <person name="Missbah El Idrissi M."/>
        </authorList>
    </citation>
    <scope>NUCLEOTIDE SEQUENCE</scope>
    <source>
        <strain evidence="1">LLZ17</strain>
    </source>
</reference>
<dbReference type="EMBL" id="CP165734">
    <property type="protein sequence ID" value="XDV61480.1"/>
    <property type="molecule type" value="Genomic_DNA"/>
</dbReference>
<proteinExistence type="predicted"/>
<gene>
    <name evidence="1" type="ORF">AB8Z38_15560</name>
</gene>
<sequence>MARKVDSATALVAMIANKTLKLLCMISIRVQFGNTYCPNGCSLNGKLLYHRVATRFHLASMRELMSLIRACWAAQ</sequence>